<reference evidence="1 2" key="1">
    <citation type="journal article" date="2019" name="Nat. Ecol. Evol.">
        <title>Megaphylogeny resolves global patterns of mushroom evolution.</title>
        <authorList>
            <person name="Varga T."/>
            <person name="Krizsan K."/>
            <person name="Foldi C."/>
            <person name="Dima B."/>
            <person name="Sanchez-Garcia M."/>
            <person name="Sanchez-Ramirez S."/>
            <person name="Szollosi G.J."/>
            <person name="Szarkandi J.G."/>
            <person name="Papp V."/>
            <person name="Albert L."/>
            <person name="Andreopoulos W."/>
            <person name="Angelini C."/>
            <person name="Antonin V."/>
            <person name="Barry K.W."/>
            <person name="Bougher N.L."/>
            <person name="Buchanan P."/>
            <person name="Buyck B."/>
            <person name="Bense V."/>
            <person name="Catcheside P."/>
            <person name="Chovatia M."/>
            <person name="Cooper J."/>
            <person name="Damon W."/>
            <person name="Desjardin D."/>
            <person name="Finy P."/>
            <person name="Geml J."/>
            <person name="Haridas S."/>
            <person name="Hughes K."/>
            <person name="Justo A."/>
            <person name="Karasinski D."/>
            <person name="Kautmanova I."/>
            <person name="Kiss B."/>
            <person name="Kocsube S."/>
            <person name="Kotiranta H."/>
            <person name="LaButti K.M."/>
            <person name="Lechner B.E."/>
            <person name="Liimatainen K."/>
            <person name="Lipzen A."/>
            <person name="Lukacs Z."/>
            <person name="Mihaltcheva S."/>
            <person name="Morgado L.N."/>
            <person name="Niskanen T."/>
            <person name="Noordeloos M.E."/>
            <person name="Ohm R.A."/>
            <person name="Ortiz-Santana B."/>
            <person name="Ovrebo C."/>
            <person name="Racz N."/>
            <person name="Riley R."/>
            <person name="Savchenko A."/>
            <person name="Shiryaev A."/>
            <person name="Soop K."/>
            <person name="Spirin V."/>
            <person name="Szebenyi C."/>
            <person name="Tomsovsky M."/>
            <person name="Tulloss R.E."/>
            <person name="Uehling J."/>
            <person name="Grigoriev I.V."/>
            <person name="Vagvolgyi C."/>
            <person name="Papp T."/>
            <person name="Martin F.M."/>
            <person name="Miettinen O."/>
            <person name="Hibbett D.S."/>
            <person name="Nagy L.G."/>
        </authorList>
    </citation>
    <scope>NUCLEOTIDE SEQUENCE [LARGE SCALE GENOMIC DNA]</scope>
    <source>
        <strain evidence="1 2">CBS 166.37</strain>
    </source>
</reference>
<proteinExistence type="predicted"/>
<dbReference type="Gene3D" id="3.80.10.10">
    <property type="entry name" value="Ribonuclease Inhibitor"/>
    <property type="match status" value="1"/>
</dbReference>
<keyword evidence="2" id="KW-1185">Reference proteome</keyword>
<dbReference type="AlphaFoldDB" id="A0A5C3M889"/>
<evidence type="ECO:0008006" key="3">
    <source>
        <dbReference type="Google" id="ProtNLM"/>
    </source>
</evidence>
<organism evidence="1 2">
    <name type="scientific">Crucibulum laeve</name>
    <dbReference type="NCBI Taxonomy" id="68775"/>
    <lineage>
        <taxon>Eukaryota</taxon>
        <taxon>Fungi</taxon>
        <taxon>Dikarya</taxon>
        <taxon>Basidiomycota</taxon>
        <taxon>Agaricomycotina</taxon>
        <taxon>Agaricomycetes</taxon>
        <taxon>Agaricomycetidae</taxon>
        <taxon>Agaricales</taxon>
        <taxon>Agaricineae</taxon>
        <taxon>Nidulariaceae</taxon>
        <taxon>Crucibulum</taxon>
    </lineage>
</organism>
<dbReference type="Proteomes" id="UP000308652">
    <property type="component" value="Unassembled WGS sequence"/>
</dbReference>
<gene>
    <name evidence="1" type="ORF">BDQ12DRAFT_646138</name>
</gene>
<name>A0A5C3M889_9AGAR</name>
<sequence length="432" mass="48576">MCDDRNESLNPLPTRLTSRIAPEIYDQILAKLYSSKSALSASSLVCRSWLPVCRFHLFSDVTLSSAFFDFLVSSPHAMLTVTRYIRNATFRGSWCATITTPSAKSLLVHLESLVQLRLETWSWDGRGWLGVAMFAIPKGQFAKQLTTLDLRRVHFSSFAVFTHFIGGFFMLKDLGLDNVSWDHEMGKFRRSSLSPATPVFQQLKKLCIKSCLYTPILSWLSSLSPGFSEAVTDHVPSTRIPLEELSLPDILPGEVGFIGRFLRSLGPSLNHLEIGFLMYGSDVSTARDILGAVDLSLNANLRIICIHQVVLYQFPFSAPSPSASHFVTMNTDILPFMMFNSPYAWIFALLSTVGSSSITQVTFHMWLSTESQLDVIDWQCLNRILSKSAFRNLQDICFSISGIGEVGVEQWLRRRLWNLHAAKITVNIPFLE</sequence>
<accession>A0A5C3M889</accession>
<dbReference type="EMBL" id="ML213594">
    <property type="protein sequence ID" value="TFK41619.1"/>
    <property type="molecule type" value="Genomic_DNA"/>
</dbReference>
<dbReference type="SUPFAM" id="SSF52047">
    <property type="entry name" value="RNI-like"/>
    <property type="match status" value="1"/>
</dbReference>
<dbReference type="InterPro" id="IPR032675">
    <property type="entry name" value="LRR_dom_sf"/>
</dbReference>
<dbReference type="STRING" id="68775.A0A5C3M889"/>
<protein>
    <recommendedName>
        <fullName evidence="3">F-box domain-containing protein</fullName>
    </recommendedName>
</protein>
<dbReference type="OrthoDB" id="2788229at2759"/>
<evidence type="ECO:0000313" key="2">
    <source>
        <dbReference type="Proteomes" id="UP000308652"/>
    </source>
</evidence>
<evidence type="ECO:0000313" key="1">
    <source>
        <dbReference type="EMBL" id="TFK41619.1"/>
    </source>
</evidence>